<proteinExistence type="predicted"/>
<protein>
    <submittedName>
        <fullName evidence="2">SAM-dependent methyltransferase</fullName>
    </submittedName>
</protein>
<dbReference type="Proteomes" id="UP000568063">
    <property type="component" value="Unassembled WGS sequence"/>
</dbReference>
<dbReference type="SUPFAM" id="SSF53335">
    <property type="entry name" value="S-adenosyl-L-methionine-dependent methyltransferases"/>
    <property type="match status" value="1"/>
</dbReference>
<feature type="domain" description="Methyltransferase type 11" evidence="1">
    <location>
        <begin position="143"/>
        <end position="240"/>
    </location>
</feature>
<dbReference type="Gene3D" id="3.40.50.150">
    <property type="entry name" value="Vaccinia Virus protein VP39"/>
    <property type="match status" value="1"/>
</dbReference>
<dbReference type="Pfam" id="PF08241">
    <property type="entry name" value="Methyltransf_11"/>
    <property type="match status" value="1"/>
</dbReference>
<keyword evidence="2" id="KW-0808">Transferase</keyword>
<evidence type="ECO:0000313" key="2">
    <source>
        <dbReference type="EMBL" id="MBA2861018.1"/>
    </source>
</evidence>
<reference evidence="2 3" key="1">
    <citation type="submission" date="2020-07" db="EMBL/GenBank/DDBJ databases">
        <title>Genomic Encyclopedia of Type Strains, Phase IV (KMG-V): Genome sequencing to study the core and pangenomes of soil and plant-associated prokaryotes.</title>
        <authorList>
            <person name="Whitman W."/>
        </authorList>
    </citation>
    <scope>NUCLEOTIDE SEQUENCE [LARGE SCALE GENOMIC DNA]</scope>
    <source>
        <strain evidence="2 3">C9</strain>
    </source>
</reference>
<dbReference type="GO" id="GO:0008757">
    <property type="term" value="F:S-adenosylmethionine-dependent methyltransferase activity"/>
    <property type="evidence" value="ECO:0007669"/>
    <property type="project" value="InterPro"/>
</dbReference>
<dbReference type="AlphaFoldDB" id="A0A7J9PE05"/>
<dbReference type="GO" id="GO:0032259">
    <property type="term" value="P:methylation"/>
    <property type="evidence" value="ECO:0007669"/>
    <property type="project" value="UniProtKB-KW"/>
</dbReference>
<dbReference type="EMBL" id="JACDUM010000004">
    <property type="protein sequence ID" value="MBA2861018.1"/>
    <property type="molecule type" value="Genomic_DNA"/>
</dbReference>
<dbReference type="RefSeq" id="WP_181522097.1">
    <property type="nucleotide sequence ID" value="NZ_JACDUM010000004.1"/>
</dbReference>
<evidence type="ECO:0000259" key="1">
    <source>
        <dbReference type="Pfam" id="PF08241"/>
    </source>
</evidence>
<evidence type="ECO:0000313" key="3">
    <source>
        <dbReference type="Proteomes" id="UP000568063"/>
    </source>
</evidence>
<comment type="caution">
    <text evidence="2">The sequence shown here is derived from an EMBL/GenBank/DDBJ whole genome shotgun (WGS) entry which is preliminary data.</text>
</comment>
<gene>
    <name evidence="2" type="ORF">HNP91_001850</name>
</gene>
<organism evidence="2 3">
    <name type="scientific">Methanococcus maripaludis</name>
    <name type="common">Methanococcus deltae</name>
    <dbReference type="NCBI Taxonomy" id="39152"/>
    <lineage>
        <taxon>Archaea</taxon>
        <taxon>Methanobacteriati</taxon>
        <taxon>Methanobacteriota</taxon>
        <taxon>Methanomada group</taxon>
        <taxon>Methanococci</taxon>
        <taxon>Methanococcales</taxon>
        <taxon>Methanococcaceae</taxon>
        <taxon>Methanococcus</taxon>
    </lineage>
</organism>
<keyword evidence="2" id="KW-0489">Methyltransferase</keyword>
<dbReference type="InterPro" id="IPR029063">
    <property type="entry name" value="SAM-dependent_MTases_sf"/>
</dbReference>
<dbReference type="PANTHER" id="PTHR43591">
    <property type="entry name" value="METHYLTRANSFERASE"/>
    <property type="match status" value="1"/>
</dbReference>
<accession>A0A7J9PE05</accession>
<dbReference type="CDD" id="cd02440">
    <property type="entry name" value="AdoMet_MTases"/>
    <property type="match status" value="1"/>
</dbReference>
<name>A0A7J9PE05_METMI</name>
<dbReference type="InterPro" id="IPR013216">
    <property type="entry name" value="Methyltransf_11"/>
</dbReference>
<sequence>MENIGKVHNHTTEDNLKMPHLWRQAISGIEIRCAEEEIFTDKYSHYMIIHDPLKIKFNKNIEELTKRFCNSLGVSVVSYIKKDGNMYYVRGLMAENGARIYGILPYTSFDQIKEAKFPQTSMEPRKMEAFNSLLPSLNGKNILDVGCGIGSLAINIAKAKPESIIYGVDIIDGSVGQCRLNARVEGVINTNFTVASAYELPFEDEYFDTVTCFFMLHHLDDVTKALNDIKRVLKPLGEVFAVEPIDHFHGVQRGPEDWKTLFLEAGYAVEAGEKNNVSYIHAVLK</sequence>